<dbReference type="GO" id="GO:0043190">
    <property type="term" value="C:ATP-binding cassette (ABC) transporter complex"/>
    <property type="evidence" value="ECO:0007669"/>
    <property type="project" value="TreeGrafter"/>
</dbReference>
<feature type="domain" description="Protein CR006 P-loop" evidence="6">
    <location>
        <begin position="97"/>
        <end position="734"/>
    </location>
</feature>
<evidence type="ECO:0000256" key="2">
    <source>
        <dbReference type="ARBA" id="ARBA00022448"/>
    </source>
</evidence>
<dbReference type="Gene3D" id="3.40.50.300">
    <property type="entry name" value="P-loop containing nucleotide triphosphate hydrolases"/>
    <property type="match status" value="2"/>
</dbReference>
<dbReference type="PANTHER" id="PTHR43553">
    <property type="entry name" value="HEAVY METAL TRANSPORTER"/>
    <property type="match status" value="1"/>
</dbReference>
<evidence type="ECO:0000256" key="5">
    <source>
        <dbReference type="SAM" id="Coils"/>
    </source>
</evidence>
<evidence type="ECO:0000256" key="1">
    <source>
        <dbReference type="ARBA" id="ARBA00005417"/>
    </source>
</evidence>
<keyword evidence="4" id="KW-0067">ATP-binding</keyword>
<protein>
    <submittedName>
        <fullName evidence="7">Recombination protein RecF</fullName>
    </submittedName>
</protein>
<dbReference type="Proteomes" id="UP000297938">
    <property type="component" value="Unassembled WGS sequence"/>
</dbReference>
<dbReference type="RefSeq" id="WP_135025748.1">
    <property type="nucleotide sequence ID" value="NZ_NROV01000007.1"/>
</dbReference>
<sequence>MIKGEIVKWVREQPYWLQVIANSIFRGEKLNDESLDKIYVLFKKESGLLQEPLKKDNLDFLAFEDANENHTKMNWNSISKIQGVNALKEGESINIGKQVTLVYGENGSGKSGYTRLLNNAFISRGDKTILPNVFKNTEVKPSAIFDFKDDEDNIVSMQFPGNRNNYLFNSVSVFDTASAVHDLTKETELAFVPMEFNFFDEFTQIFLFIKSKLATEIESKQQTNEFGNYFDKNTAIKKIVQKIDGQTKYAEIRLIADTSELDETYKEKVKRKTVLQSLNINEKLKEYNKFKQELNNIKEKVLLLNNKFSSERIMKTEELLTERTTLKELSSNEGLAQLEGEQIYRLGSSEWKKFIIAAEEYHNSIDEEIEKCLFCGQNIEKVTGIDKYWKYLKSTAEKNLVVAESNIKKIKVDFDSQKFSLIVEGSRMEEWLKENQIDFYNQLITAEKEFMNVNSDIVKNLSELEWNKRIEPYNVNISCFDKVFELLDVNVQQLDAEKVNKEFSSIENFINEYNDKLKLEKHLPKIESFIDSMNWVDLARTIKLSTQKITTFQNRLFSEYVTSKYIEKFDTECKKLEADFSAEIQQRGRKGATLSKLSIRGRSPIEVLSEGEQRSIALANFLSETGLNDKNTCLVFDDPVCSLDHKRREIIAKRLVEEASEKQVVILTHDITFLLSIQDHCSSNGIDCCTTTIRKLRDETGIVQNETVPWISMPVNKRIKQLRNKLQSIESFYTGITSDSIEKMEEYEGKAKLWCELLRETWERTIEEILFNNSVQRFSPAIQTQRLKKALFTKELYIELETGMTNCSNWVHDRASGLGEKIPTPEELKEYLISCDDFVQANKP</sequence>
<dbReference type="Pfam" id="PF13166">
    <property type="entry name" value="AAA_13"/>
    <property type="match status" value="1"/>
</dbReference>
<dbReference type="AlphaFoldDB" id="A0A7Z8D011"/>
<feature type="coiled-coil region" evidence="5">
    <location>
        <begin position="280"/>
        <end position="307"/>
    </location>
</feature>
<reference evidence="7 8" key="1">
    <citation type="journal article" date="2018" name="Int. J. Food Microbiol.">
        <title>Growth of Carnobacterium spp. isolated from chilled vacuum-packaged meat under relevant acidic conditions.</title>
        <authorList>
            <person name="Zhang P."/>
            <person name="Badoni M."/>
            <person name="Ganzle M."/>
            <person name="Yang X."/>
        </authorList>
    </citation>
    <scope>NUCLEOTIDE SEQUENCE [LARGE SCALE GENOMIC DNA]</scope>
    <source>
        <strain evidence="7 8">B2</strain>
    </source>
</reference>
<comment type="similarity">
    <text evidence="1">Belongs to the ABC transporter superfamily.</text>
</comment>
<proteinExistence type="inferred from homology"/>
<evidence type="ECO:0000256" key="3">
    <source>
        <dbReference type="ARBA" id="ARBA00022741"/>
    </source>
</evidence>
<keyword evidence="2" id="KW-0813">Transport</keyword>
<dbReference type="GO" id="GO:0042626">
    <property type="term" value="F:ATPase-coupled transmembrane transporter activity"/>
    <property type="evidence" value="ECO:0007669"/>
    <property type="project" value="TreeGrafter"/>
</dbReference>
<dbReference type="InterPro" id="IPR026866">
    <property type="entry name" value="CR006_AAA"/>
</dbReference>
<dbReference type="InterPro" id="IPR027417">
    <property type="entry name" value="P-loop_NTPase"/>
</dbReference>
<dbReference type="GO" id="GO:0005524">
    <property type="term" value="F:ATP binding"/>
    <property type="evidence" value="ECO:0007669"/>
    <property type="project" value="UniProtKB-KW"/>
</dbReference>
<dbReference type="SUPFAM" id="SSF52540">
    <property type="entry name" value="P-loop containing nucleoside triphosphate hydrolases"/>
    <property type="match status" value="1"/>
</dbReference>
<evidence type="ECO:0000313" key="8">
    <source>
        <dbReference type="Proteomes" id="UP000297938"/>
    </source>
</evidence>
<organism evidence="7 8">
    <name type="scientific">Carnobacterium divergens</name>
    <name type="common">Lactobacillus divergens</name>
    <dbReference type="NCBI Taxonomy" id="2748"/>
    <lineage>
        <taxon>Bacteria</taxon>
        <taxon>Bacillati</taxon>
        <taxon>Bacillota</taxon>
        <taxon>Bacilli</taxon>
        <taxon>Lactobacillales</taxon>
        <taxon>Carnobacteriaceae</taxon>
        <taxon>Carnobacterium</taxon>
    </lineage>
</organism>
<accession>A0A7Z8D011</accession>
<keyword evidence="3" id="KW-0547">Nucleotide-binding</keyword>
<keyword evidence="5" id="KW-0175">Coiled coil</keyword>
<dbReference type="EMBL" id="NRPP01000007">
    <property type="protein sequence ID" value="TFJ28670.1"/>
    <property type="molecule type" value="Genomic_DNA"/>
</dbReference>
<comment type="caution">
    <text evidence="7">The sequence shown here is derived from an EMBL/GenBank/DDBJ whole genome shotgun (WGS) entry which is preliminary data.</text>
</comment>
<name>A0A7Z8D011_CARDV</name>
<dbReference type="PANTHER" id="PTHR43553:SF24">
    <property type="entry name" value="ENERGY-COUPLING FACTOR TRANSPORTER ATP-BINDING PROTEIN ECFA1"/>
    <property type="match status" value="1"/>
</dbReference>
<evidence type="ECO:0000256" key="4">
    <source>
        <dbReference type="ARBA" id="ARBA00022840"/>
    </source>
</evidence>
<gene>
    <name evidence="7" type="ORF">CKN69_03835</name>
</gene>
<evidence type="ECO:0000259" key="6">
    <source>
        <dbReference type="Pfam" id="PF13166"/>
    </source>
</evidence>
<dbReference type="CDD" id="cd00267">
    <property type="entry name" value="ABC_ATPase"/>
    <property type="match status" value="1"/>
</dbReference>
<evidence type="ECO:0000313" key="7">
    <source>
        <dbReference type="EMBL" id="TFJ28670.1"/>
    </source>
</evidence>
<dbReference type="InterPro" id="IPR050095">
    <property type="entry name" value="ECF_ABC_transporter_ATP-bd"/>
</dbReference>